<reference evidence="1" key="1">
    <citation type="submission" date="2021-04" db="EMBL/GenBank/DDBJ databases">
        <title>Whole genome sequencing of Enterococci isolates from hospitalized patients.</title>
        <authorList>
            <person name="Ogoti B.M."/>
            <person name="Onyambu F.G."/>
        </authorList>
    </citation>
    <scope>NUCLEOTIDE SEQUENCE</scope>
    <source>
        <strain evidence="1">242</strain>
    </source>
</reference>
<gene>
    <name evidence="1" type="ORF">KEH51_07405</name>
</gene>
<dbReference type="EMBL" id="JAGTPW010000009">
    <property type="protein sequence ID" value="MBR8644486.1"/>
    <property type="molecule type" value="Genomic_DNA"/>
</dbReference>
<evidence type="ECO:0000313" key="2">
    <source>
        <dbReference type="Proteomes" id="UP000680045"/>
    </source>
</evidence>
<proteinExistence type="predicted"/>
<comment type="caution">
    <text evidence="1">The sequence shown here is derived from an EMBL/GenBank/DDBJ whole genome shotgun (WGS) entry which is preliminary data.</text>
</comment>
<organism evidence="1 2">
    <name type="scientific">Peribacillus frigoritolerans</name>
    <dbReference type="NCBI Taxonomy" id="450367"/>
    <lineage>
        <taxon>Bacteria</taxon>
        <taxon>Bacillati</taxon>
        <taxon>Bacillota</taxon>
        <taxon>Bacilli</taxon>
        <taxon>Bacillales</taxon>
        <taxon>Bacillaceae</taxon>
        <taxon>Peribacillus</taxon>
    </lineage>
</organism>
<evidence type="ECO:0000313" key="1">
    <source>
        <dbReference type="EMBL" id="MBR8644486.1"/>
    </source>
</evidence>
<name>A0A941FJD3_9BACI</name>
<protein>
    <submittedName>
        <fullName evidence="1">Uncharacterized protein</fullName>
    </submittedName>
</protein>
<dbReference type="AlphaFoldDB" id="A0A941FJD3"/>
<sequence>MRSAFFEIYGEIEKETESLARFRAIYMLVTLLVYGIDRHDEGLIAITSTGLKFAIEE</sequence>
<accession>A0A941FJD3</accession>
<dbReference type="Proteomes" id="UP000680045">
    <property type="component" value="Unassembled WGS sequence"/>
</dbReference>